<comment type="subcellular location">
    <subcellularLocation>
        <location evidence="1">Periplasm</location>
    </subcellularLocation>
</comment>
<sequence>MSWLLTMHHRRYLSVFLLLVVGLGGLWPFPSRADNNARELWALLDNSHEQARALTYSGLLLTQSGEFTQASKLLHQSGQSGEFEVLERLDGPSAKWVRHNEDIQCILPDKKLVLSEKRQTSVAFPRLLSNPDGTSMLVKLYDIREAAAKRVAGRSTRVIQLTPKDDLRYGYRFYLDRQRNLLLRSELFSSKGEVLEHVGFTEINFDADQVIKPEMPQAGPGWKVTSTEIKVLKDGELSYSLPDIFVGFKRSDTLCRIRGKESQIHQTLYTDGLSSVSVFIQKANDGHSMPQAPISHGAVMSRSEVQGQHLVTVLGEVPEKTLGLFLKSVRWKSQ</sequence>
<dbReference type="PANTHER" id="PTHR38782:SF1">
    <property type="entry name" value="SIGMA-E FACTOR REGULATORY PROTEIN RSEB"/>
    <property type="match status" value="1"/>
</dbReference>
<name>A0ABT1WEI6_9BURK</name>
<dbReference type="Pfam" id="PF03888">
    <property type="entry name" value="MucB_RseB"/>
    <property type="match status" value="1"/>
</dbReference>
<evidence type="ECO:0000256" key="4">
    <source>
        <dbReference type="ARBA" id="ARBA00022764"/>
    </source>
</evidence>
<dbReference type="RefSeq" id="WP_256763699.1">
    <property type="nucleotide sequence ID" value="NZ_JANIGO010000002.1"/>
</dbReference>
<feature type="domain" description="MucB/RseB C-terminal" evidence="6">
    <location>
        <begin position="238"/>
        <end position="330"/>
    </location>
</feature>
<evidence type="ECO:0000313" key="7">
    <source>
        <dbReference type="EMBL" id="MCQ8895930.1"/>
    </source>
</evidence>
<organism evidence="7 8">
    <name type="scientific">Limnobacter humi</name>
    <dbReference type="NCBI Taxonomy" id="1778671"/>
    <lineage>
        <taxon>Bacteria</taxon>
        <taxon>Pseudomonadati</taxon>
        <taxon>Pseudomonadota</taxon>
        <taxon>Betaproteobacteria</taxon>
        <taxon>Burkholderiales</taxon>
        <taxon>Burkholderiaceae</taxon>
        <taxon>Limnobacter</taxon>
    </lineage>
</organism>
<accession>A0ABT1WEI6</accession>
<evidence type="ECO:0000313" key="8">
    <source>
        <dbReference type="Proteomes" id="UP001204142"/>
    </source>
</evidence>
<dbReference type="Gene3D" id="2.50.20.10">
    <property type="entry name" value="Lipoprotein localisation LolA/LolB/LppX"/>
    <property type="match status" value="1"/>
</dbReference>
<comment type="caution">
    <text evidence="7">The sequence shown here is derived from an EMBL/GenBank/DDBJ whole genome shotgun (WGS) entry which is preliminary data.</text>
</comment>
<keyword evidence="4" id="KW-0574">Periplasm</keyword>
<comment type="similarity">
    <text evidence="2">Belongs to the RseB family.</text>
</comment>
<dbReference type="EMBL" id="JANIGO010000002">
    <property type="protein sequence ID" value="MCQ8895930.1"/>
    <property type="molecule type" value="Genomic_DNA"/>
</dbReference>
<dbReference type="InterPro" id="IPR033434">
    <property type="entry name" value="MucB/RseB_N"/>
</dbReference>
<proteinExistence type="inferred from homology"/>
<dbReference type="Proteomes" id="UP001204142">
    <property type="component" value="Unassembled WGS sequence"/>
</dbReference>
<dbReference type="CDD" id="cd16327">
    <property type="entry name" value="RseB"/>
    <property type="match status" value="1"/>
</dbReference>
<evidence type="ECO:0000256" key="2">
    <source>
        <dbReference type="ARBA" id="ARBA00008150"/>
    </source>
</evidence>
<dbReference type="InterPro" id="IPR033436">
    <property type="entry name" value="MucB/RseB_C"/>
</dbReference>
<evidence type="ECO:0000256" key="1">
    <source>
        <dbReference type="ARBA" id="ARBA00004418"/>
    </source>
</evidence>
<dbReference type="Gene3D" id="3.30.200.100">
    <property type="entry name" value="MucB/RseB, C-terminal domain"/>
    <property type="match status" value="1"/>
</dbReference>
<dbReference type="InterPro" id="IPR005588">
    <property type="entry name" value="MucB_RseB"/>
</dbReference>
<reference evidence="7 8" key="1">
    <citation type="submission" date="2022-07" db="EMBL/GenBank/DDBJ databases">
        <authorList>
            <person name="Xamxidin M."/>
            <person name="Wu M."/>
        </authorList>
    </citation>
    <scope>NUCLEOTIDE SEQUENCE [LARGE SCALE GENOMIC DNA]</scope>
    <source>
        <strain evidence="7 8">NBRC 111650</strain>
    </source>
</reference>
<feature type="domain" description="MucB/RseB N-terminal" evidence="5">
    <location>
        <begin position="42"/>
        <end position="211"/>
    </location>
</feature>
<evidence type="ECO:0000259" key="5">
    <source>
        <dbReference type="Pfam" id="PF03888"/>
    </source>
</evidence>
<dbReference type="PANTHER" id="PTHR38782">
    <property type="match status" value="1"/>
</dbReference>
<evidence type="ECO:0000259" key="6">
    <source>
        <dbReference type="Pfam" id="PF17188"/>
    </source>
</evidence>
<keyword evidence="3" id="KW-0732">Signal</keyword>
<keyword evidence="8" id="KW-1185">Reference proteome</keyword>
<protein>
    <submittedName>
        <fullName evidence="7">MucB/RseB C-terminal domain-containing protein</fullName>
    </submittedName>
</protein>
<dbReference type="Pfam" id="PF17188">
    <property type="entry name" value="MucB_RseB_C"/>
    <property type="match status" value="1"/>
</dbReference>
<dbReference type="InterPro" id="IPR038484">
    <property type="entry name" value="MucB/RseB_C_sf"/>
</dbReference>
<evidence type="ECO:0000256" key="3">
    <source>
        <dbReference type="ARBA" id="ARBA00022729"/>
    </source>
</evidence>
<gene>
    <name evidence="7" type="ORF">NQT62_05690</name>
</gene>
<dbReference type="PIRSF" id="PIRSF005427">
    <property type="entry name" value="RseB"/>
    <property type="match status" value="1"/>
</dbReference>